<evidence type="ECO:0000313" key="6">
    <source>
        <dbReference type="Proteomes" id="UP000327458"/>
    </source>
</evidence>
<comment type="similarity">
    <text evidence="1">Belongs to the glycosyltransferase 2 family.</text>
</comment>
<gene>
    <name evidence="5" type="ORF">FP507_03705</name>
</gene>
<dbReference type="Pfam" id="PF00535">
    <property type="entry name" value="Glycos_transf_2"/>
    <property type="match status" value="1"/>
</dbReference>
<evidence type="ECO:0000256" key="2">
    <source>
        <dbReference type="ARBA" id="ARBA00022676"/>
    </source>
</evidence>
<proteinExistence type="inferred from homology"/>
<accession>A0A5M8IA04</accession>
<evidence type="ECO:0000259" key="4">
    <source>
        <dbReference type="Pfam" id="PF00535"/>
    </source>
</evidence>
<keyword evidence="3 5" id="KW-0808">Transferase</keyword>
<dbReference type="PANTHER" id="PTHR43179:SF12">
    <property type="entry name" value="GALACTOFURANOSYLTRANSFERASE GLFT2"/>
    <property type="match status" value="1"/>
</dbReference>
<comment type="caution">
    <text evidence="5">The sequence shown here is derived from an EMBL/GenBank/DDBJ whole genome shotgun (WGS) entry which is preliminary data.</text>
</comment>
<dbReference type="SUPFAM" id="SSF53448">
    <property type="entry name" value="Nucleotide-diphospho-sugar transferases"/>
    <property type="match status" value="1"/>
</dbReference>
<dbReference type="AlphaFoldDB" id="A0A5M8IA04"/>
<dbReference type="InterPro" id="IPR001173">
    <property type="entry name" value="Glyco_trans_2-like"/>
</dbReference>
<dbReference type="EMBL" id="VMRG01000001">
    <property type="protein sequence ID" value="KAA6232296.1"/>
    <property type="molecule type" value="Genomic_DNA"/>
</dbReference>
<dbReference type="GO" id="GO:0016757">
    <property type="term" value="F:glycosyltransferase activity"/>
    <property type="evidence" value="ECO:0007669"/>
    <property type="project" value="UniProtKB-KW"/>
</dbReference>
<keyword evidence="2" id="KW-0328">Glycosyltransferase</keyword>
<protein>
    <submittedName>
        <fullName evidence="5">Glycosyltransferase</fullName>
    </submittedName>
</protein>
<dbReference type="Gene3D" id="3.90.550.10">
    <property type="entry name" value="Spore Coat Polysaccharide Biosynthesis Protein SpsA, Chain A"/>
    <property type="match status" value="1"/>
</dbReference>
<dbReference type="PANTHER" id="PTHR43179">
    <property type="entry name" value="RHAMNOSYLTRANSFERASE WBBL"/>
    <property type="match status" value="1"/>
</dbReference>
<dbReference type="InterPro" id="IPR029044">
    <property type="entry name" value="Nucleotide-diphossugar_trans"/>
</dbReference>
<reference evidence="5 6" key="1">
    <citation type="submission" date="2019-07" db="EMBL/GenBank/DDBJ databases">
        <title>Draft genome Sequence of Chlorobium phaeovibrioides sp. strain PhvTcv-s14, from the Phylum Chlorobi.</title>
        <authorList>
            <person name="Babenko V."/>
            <person name="Boldyreva D."/>
            <person name="Kanygina A."/>
            <person name="Selezneva O."/>
            <person name="Akopiyan T."/>
            <person name="Lunina O."/>
        </authorList>
    </citation>
    <scope>NUCLEOTIDE SEQUENCE [LARGE SCALE GENOMIC DNA]</scope>
    <source>
        <strain evidence="5 6">GrTcv12</strain>
    </source>
</reference>
<organism evidence="5 6">
    <name type="scientific">Chlorobium phaeovibrioides</name>
    <dbReference type="NCBI Taxonomy" id="1094"/>
    <lineage>
        <taxon>Bacteria</taxon>
        <taxon>Pseudomonadati</taxon>
        <taxon>Chlorobiota</taxon>
        <taxon>Chlorobiia</taxon>
        <taxon>Chlorobiales</taxon>
        <taxon>Chlorobiaceae</taxon>
        <taxon>Chlorobium/Pelodictyon group</taxon>
        <taxon>Chlorobium</taxon>
    </lineage>
</organism>
<evidence type="ECO:0000313" key="5">
    <source>
        <dbReference type="EMBL" id="KAA6232296.1"/>
    </source>
</evidence>
<feature type="domain" description="Glycosyltransferase 2-like" evidence="4">
    <location>
        <begin position="48"/>
        <end position="141"/>
    </location>
</feature>
<dbReference type="Proteomes" id="UP000327458">
    <property type="component" value="Unassembled WGS sequence"/>
</dbReference>
<evidence type="ECO:0000256" key="1">
    <source>
        <dbReference type="ARBA" id="ARBA00006739"/>
    </source>
</evidence>
<sequence length="303" mass="34828">MIDYDEIYVDEEQVVRQKEHLCGVVTLYYPTYLHVKNLETYAHFLQKLVVVDNSPHPDYGLHQKLLEYVPHAAIIAPCENLGVAAALNRGVEKAIDEGFSWLLTMDQDSFFPEAVARRFFGAFRHLDTATVAVVAPGHNTTLDDGAACRFEPKFEVMTAGNLVNLNLIPEIGLFDERLFIDAVDHDFCIRAGIKGYAVLEAVNCCMGHQPGELYNGSFLWGRKKKTFSIHSPKRMYFIVRNSLYLLRTYKGCNDKELRGLRRHMHARISRCIRYSPRRLEYARFILMAYVDFFFGRYGNRVGI</sequence>
<evidence type="ECO:0000256" key="3">
    <source>
        <dbReference type="ARBA" id="ARBA00022679"/>
    </source>
</evidence>
<name>A0A5M8IA04_CHLPH</name>